<dbReference type="OrthoDB" id="9659694at2759"/>
<dbReference type="Proteomes" id="UP001652624">
    <property type="component" value="Chromosome 12"/>
</dbReference>
<evidence type="ECO:0000259" key="7">
    <source>
        <dbReference type="PROSITE" id="PS50188"/>
    </source>
</evidence>
<evidence type="ECO:0000259" key="6">
    <source>
        <dbReference type="PROSITE" id="PS50119"/>
    </source>
</evidence>
<dbReference type="InterPro" id="IPR013083">
    <property type="entry name" value="Znf_RING/FYVE/PHD"/>
</dbReference>
<dbReference type="Pfam" id="PF15227">
    <property type="entry name" value="zf-C3HC4_4"/>
    <property type="match status" value="1"/>
</dbReference>
<organism evidence="8 9">
    <name type="scientific">Erinaceus europaeus</name>
    <name type="common">Western European hedgehog</name>
    <dbReference type="NCBI Taxonomy" id="9365"/>
    <lineage>
        <taxon>Eukaryota</taxon>
        <taxon>Metazoa</taxon>
        <taxon>Chordata</taxon>
        <taxon>Craniata</taxon>
        <taxon>Vertebrata</taxon>
        <taxon>Euteleostomi</taxon>
        <taxon>Mammalia</taxon>
        <taxon>Eutheria</taxon>
        <taxon>Laurasiatheria</taxon>
        <taxon>Eulipotyphla</taxon>
        <taxon>Erinaceidae</taxon>
        <taxon>Erinaceinae</taxon>
        <taxon>Erinaceus</taxon>
    </lineage>
</organism>
<keyword evidence="8" id="KW-1185">Reference proteome</keyword>
<dbReference type="InParanoid" id="A0A1S3A405"/>
<feature type="domain" description="B30.2/SPRY" evidence="7">
    <location>
        <begin position="267"/>
        <end position="415"/>
    </location>
</feature>
<dbReference type="Pfam" id="PF00622">
    <property type="entry name" value="SPRY"/>
    <property type="match status" value="1"/>
</dbReference>
<evidence type="ECO:0000313" key="8">
    <source>
        <dbReference type="Proteomes" id="UP001652624"/>
    </source>
</evidence>
<dbReference type="InterPro" id="IPR001870">
    <property type="entry name" value="B30.2/SPRY"/>
</dbReference>
<dbReference type="SUPFAM" id="SSF57845">
    <property type="entry name" value="B-box zinc-binding domain"/>
    <property type="match status" value="1"/>
</dbReference>
<dbReference type="Gene3D" id="2.60.120.920">
    <property type="match status" value="1"/>
</dbReference>
<dbReference type="PROSITE" id="PS00518">
    <property type="entry name" value="ZF_RING_1"/>
    <property type="match status" value="1"/>
</dbReference>
<keyword evidence="1" id="KW-0479">Metal-binding</keyword>
<reference evidence="9" key="1">
    <citation type="submission" date="2025-08" db="UniProtKB">
        <authorList>
            <consortium name="RefSeq"/>
        </authorList>
    </citation>
    <scope>IDENTIFICATION</scope>
</reference>
<dbReference type="Pfam" id="PF00643">
    <property type="entry name" value="zf-B_box"/>
    <property type="match status" value="1"/>
</dbReference>
<dbReference type="eggNOG" id="KOG2177">
    <property type="taxonomic scope" value="Eukaryota"/>
</dbReference>
<dbReference type="InterPro" id="IPR000315">
    <property type="entry name" value="Znf_B-box"/>
</dbReference>
<dbReference type="RefSeq" id="XP_007528992.2">
    <property type="nucleotide sequence ID" value="XM_007528930.2"/>
</dbReference>
<dbReference type="PROSITE" id="PS50089">
    <property type="entry name" value="ZF_RING_2"/>
    <property type="match status" value="1"/>
</dbReference>
<keyword evidence="3" id="KW-0862">Zinc</keyword>
<evidence type="ECO:0000256" key="1">
    <source>
        <dbReference type="ARBA" id="ARBA00022723"/>
    </source>
</evidence>
<evidence type="ECO:0000256" key="3">
    <source>
        <dbReference type="ARBA" id="ARBA00022833"/>
    </source>
</evidence>
<dbReference type="InterPro" id="IPR013320">
    <property type="entry name" value="ConA-like_dom_sf"/>
</dbReference>
<protein>
    <submittedName>
        <fullName evidence="9">Tripartite motif-containing protein 75-like</fullName>
    </submittedName>
</protein>
<evidence type="ECO:0000256" key="4">
    <source>
        <dbReference type="PROSITE-ProRule" id="PRU00024"/>
    </source>
</evidence>
<dbReference type="InterPro" id="IPR001841">
    <property type="entry name" value="Znf_RING"/>
</dbReference>
<evidence type="ECO:0000256" key="2">
    <source>
        <dbReference type="ARBA" id="ARBA00022771"/>
    </source>
</evidence>
<dbReference type="SUPFAM" id="SSF57850">
    <property type="entry name" value="RING/U-box"/>
    <property type="match status" value="1"/>
</dbReference>
<gene>
    <name evidence="9" type="primary">LOC103118720</name>
</gene>
<dbReference type="PRINTS" id="PR01407">
    <property type="entry name" value="BUTYPHLNCDUF"/>
</dbReference>
<dbReference type="PROSITE" id="PS50188">
    <property type="entry name" value="B302_SPRY"/>
    <property type="match status" value="1"/>
</dbReference>
<dbReference type="PROSITE" id="PS50119">
    <property type="entry name" value="ZF_BBOX"/>
    <property type="match status" value="1"/>
</dbReference>
<dbReference type="Gene3D" id="3.30.40.10">
    <property type="entry name" value="Zinc/RING finger domain, C3HC4 (zinc finger)"/>
    <property type="match status" value="1"/>
</dbReference>
<dbReference type="SUPFAM" id="SSF49899">
    <property type="entry name" value="Concanavalin A-like lectins/glucanases"/>
    <property type="match status" value="1"/>
</dbReference>
<dbReference type="SMART" id="SM00336">
    <property type="entry name" value="BBOX"/>
    <property type="match status" value="1"/>
</dbReference>
<dbReference type="GeneID" id="103118720"/>
<name>A0A1S3A405_ERIEU</name>
<feature type="domain" description="RING-type" evidence="5">
    <location>
        <begin position="7"/>
        <end position="47"/>
    </location>
</feature>
<dbReference type="InterPro" id="IPR003877">
    <property type="entry name" value="SPRY_dom"/>
</dbReference>
<dbReference type="SMART" id="SM00184">
    <property type="entry name" value="RING"/>
    <property type="match status" value="1"/>
</dbReference>
<feature type="domain" description="B box-type" evidence="6">
    <location>
        <begin position="82"/>
        <end position="123"/>
    </location>
</feature>
<evidence type="ECO:0000313" key="9">
    <source>
        <dbReference type="RefSeq" id="XP_007528992.2"/>
    </source>
</evidence>
<dbReference type="InterPro" id="IPR017907">
    <property type="entry name" value="Znf_RING_CS"/>
</dbReference>
<dbReference type="PANTHER" id="PTHR24103">
    <property type="entry name" value="E3 UBIQUITIN-PROTEIN LIGASE TRIM"/>
    <property type="match status" value="1"/>
</dbReference>
<dbReference type="InterPro" id="IPR003879">
    <property type="entry name" value="Butyrophylin_SPRY"/>
</dbReference>
<dbReference type="GO" id="GO:0008270">
    <property type="term" value="F:zinc ion binding"/>
    <property type="evidence" value="ECO:0007669"/>
    <property type="project" value="UniProtKB-KW"/>
</dbReference>
<dbReference type="AlphaFoldDB" id="A0A1S3A405"/>
<dbReference type="Gene3D" id="3.30.160.60">
    <property type="entry name" value="Classic Zinc Finger"/>
    <property type="match status" value="1"/>
</dbReference>
<dbReference type="InterPro" id="IPR006574">
    <property type="entry name" value="PRY"/>
</dbReference>
<dbReference type="InterPro" id="IPR043136">
    <property type="entry name" value="B30.2/SPRY_sf"/>
</dbReference>
<dbReference type="InterPro" id="IPR050143">
    <property type="entry name" value="TRIM/RBCC"/>
</dbReference>
<evidence type="ECO:0000259" key="5">
    <source>
        <dbReference type="PROSITE" id="PS50089"/>
    </source>
</evidence>
<dbReference type="Pfam" id="PF13765">
    <property type="entry name" value="PRY"/>
    <property type="match status" value="1"/>
</dbReference>
<accession>A0A1S3A405</accession>
<keyword evidence="2 4" id="KW-0863">Zinc-finger</keyword>
<proteinExistence type="predicted"/>
<sequence length="415" mass="48679">MVEDSRCAICLDFMRESATTECGHNFCQSCLQKAWEDSQDIFHCPLCWHPFRERHWTVNSKLARMIDVIQLLHSSKTEMRQKEPQLCERHNQELSLFCVEDKEVLCLACVELPDHQDHHVKSTEEATSHYRQMINDFIGFLMKHIEGIQKCETRQNKKLQELRMQVRKHRWKLATEFWRKIEFVDRAEEAALSRQAEEERSIQQSLSTNIIAFQNHICTMDALLKEVAEKSVMPQLKMLSEAGMIHQRYTRLDPPALYSFQLRKEKFSLPPLDSTLGKIVQKFRTELTLDPHTAHSHMYISKDKHSVRVRKKMGAVFQRQPRFLFNLVVLSTKDFHCGRHYWEVPVNDKPRWAIGLCSHFPSSRGQQKQPLSVLNRRWTIQLQHGDYVAQGACPVPLALKEQLRGIGIYLDYEVG</sequence>